<reference evidence="1" key="2">
    <citation type="submission" date="2020-09" db="EMBL/GenBank/DDBJ databases">
        <authorList>
            <person name="Sun Q."/>
            <person name="Zhou Y."/>
        </authorList>
    </citation>
    <scope>NUCLEOTIDE SEQUENCE</scope>
    <source>
        <strain evidence="1">CGMCC 1.12924</strain>
    </source>
</reference>
<comment type="caution">
    <text evidence="1">The sequence shown here is derived from an EMBL/GenBank/DDBJ whole genome shotgun (WGS) entry which is preliminary data.</text>
</comment>
<proteinExistence type="predicted"/>
<protein>
    <recommendedName>
        <fullName evidence="3">Lipocalin-like domain-containing protein</fullName>
    </recommendedName>
</protein>
<gene>
    <name evidence="1" type="ORF">GCM10011312_03700</name>
</gene>
<evidence type="ECO:0000313" key="1">
    <source>
        <dbReference type="EMBL" id="GGD82797.1"/>
    </source>
</evidence>
<sequence length="190" mass="20684">MMLVIQIKMFVLQKFKINTIMKKVFSLVLLAVLFASCSSDDDNGVAVEGTWKMTAFKSQNAYDLNGDGVISNDIMGETNCYQNETLIFNSNGTGANMSTSYAEISLELVAGTADQYEYSVECINENSTTAFTWSQNGDTVTVTESGLTASAAQDGNKLTLVVPNGFEIEVEDENGIATVNENLTIEYTKQ</sequence>
<dbReference type="Proteomes" id="UP000652231">
    <property type="component" value="Unassembled WGS sequence"/>
</dbReference>
<reference evidence="1" key="1">
    <citation type="journal article" date="2014" name="Int. J. Syst. Evol. Microbiol.">
        <title>Complete genome sequence of Corynebacterium casei LMG S-19264T (=DSM 44701T), isolated from a smear-ripened cheese.</title>
        <authorList>
            <consortium name="US DOE Joint Genome Institute (JGI-PGF)"/>
            <person name="Walter F."/>
            <person name="Albersmeier A."/>
            <person name="Kalinowski J."/>
            <person name="Ruckert C."/>
        </authorList>
    </citation>
    <scope>NUCLEOTIDE SEQUENCE</scope>
    <source>
        <strain evidence="1">CGMCC 1.12924</strain>
    </source>
</reference>
<evidence type="ECO:0008006" key="3">
    <source>
        <dbReference type="Google" id="ProtNLM"/>
    </source>
</evidence>
<dbReference type="EMBL" id="BMGK01000001">
    <property type="protein sequence ID" value="GGD82797.1"/>
    <property type="molecule type" value="Genomic_DNA"/>
</dbReference>
<organism evidence="1 2">
    <name type="scientific">Planktosalinus lacus</name>
    <dbReference type="NCBI Taxonomy" id="1526573"/>
    <lineage>
        <taxon>Bacteria</taxon>
        <taxon>Pseudomonadati</taxon>
        <taxon>Bacteroidota</taxon>
        <taxon>Flavobacteriia</taxon>
        <taxon>Flavobacteriales</taxon>
        <taxon>Flavobacteriaceae</taxon>
        <taxon>Planktosalinus</taxon>
    </lineage>
</organism>
<accession>A0A8J2V819</accession>
<name>A0A8J2V819_9FLAO</name>
<dbReference type="AlphaFoldDB" id="A0A8J2V819"/>
<keyword evidence="2" id="KW-1185">Reference proteome</keyword>
<evidence type="ECO:0000313" key="2">
    <source>
        <dbReference type="Proteomes" id="UP000652231"/>
    </source>
</evidence>